<dbReference type="Pfam" id="PF00197">
    <property type="entry name" value="Kunitz_legume"/>
    <property type="match status" value="1"/>
</dbReference>
<dbReference type="EMBL" id="JAWXYG010000002">
    <property type="protein sequence ID" value="KAK4280568.1"/>
    <property type="molecule type" value="Genomic_DNA"/>
</dbReference>
<dbReference type="PANTHER" id="PTHR33107:SF81">
    <property type="entry name" value="TRYPSIN INHIBITOR A"/>
    <property type="match status" value="1"/>
</dbReference>
<evidence type="ECO:0000256" key="3">
    <source>
        <dbReference type="ARBA" id="ARBA00022900"/>
    </source>
</evidence>
<keyword evidence="7" id="KW-1185">Reference proteome</keyword>
<accession>A0AAE1N003</accession>
<keyword evidence="2" id="KW-0646">Protease inhibitor</keyword>
<evidence type="ECO:0000256" key="4">
    <source>
        <dbReference type="ARBA" id="ARBA00023157"/>
    </source>
</evidence>
<dbReference type="Gene3D" id="2.80.10.50">
    <property type="match status" value="1"/>
</dbReference>
<dbReference type="InterPro" id="IPR011065">
    <property type="entry name" value="Kunitz_inhibitor_STI-like_sf"/>
</dbReference>
<dbReference type="PANTHER" id="PTHR33107">
    <property type="entry name" value="KUNITZ TRYPSIN INHIBITOR 2"/>
    <property type="match status" value="1"/>
</dbReference>
<comment type="caution">
    <text evidence="6">The sequence shown here is derived from an EMBL/GenBank/DDBJ whole genome shotgun (WGS) entry which is preliminary data.</text>
</comment>
<feature type="chain" id="PRO_5042024778" evidence="5">
    <location>
        <begin position="27"/>
        <end position="215"/>
    </location>
</feature>
<dbReference type="PRINTS" id="PR00291">
    <property type="entry name" value="KUNITZINHBTR"/>
</dbReference>
<evidence type="ECO:0000256" key="2">
    <source>
        <dbReference type="ARBA" id="ARBA00022690"/>
    </source>
</evidence>
<dbReference type="SMART" id="SM00452">
    <property type="entry name" value="STI"/>
    <property type="match status" value="1"/>
</dbReference>
<evidence type="ECO:0000313" key="6">
    <source>
        <dbReference type="EMBL" id="KAK4280568.1"/>
    </source>
</evidence>
<dbReference type="Proteomes" id="UP001293593">
    <property type="component" value="Unassembled WGS sequence"/>
</dbReference>
<evidence type="ECO:0000256" key="5">
    <source>
        <dbReference type="SAM" id="SignalP"/>
    </source>
</evidence>
<dbReference type="GO" id="GO:0004867">
    <property type="term" value="F:serine-type endopeptidase inhibitor activity"/>
    <property type="evidence" value="ECO:0007669"/>
    <property type="project" value="UniProtKB-KW"/>
</dbReference>
<dbReference type="AlphaFoldDB" id="A0AAE1N003"/>
<keyword evidence="3" id="KW-0722">Serine protease inhibitor</keyword>
<sequence length="215" mass="24008">MKTLLLLHSLVLSLCYLFAFTTTTLAKGSYSYIRDVQGEVLNNGGLYYIFPVYAGNGGGLELGRTGSEKCPRTVVQSPSDTSKGLPARLTSKLRFLRSDLLLNIEFELQNPTVCHGEKGERIRWKVVGRSQIVKASTSVDEEEEEKEAITGPFKIQPYKGFYKLVYCQLDQSDECRDLGISVDQQENRRLVVKDGEPLLVVFIKAESGGDEDMVE</sequence>
<keyword evidence="5" id="KW-0732">Signal</keyword>
<dbReference type="InterPro" id="IPR002160">
    <property type="entry name" value="Prot_inh_Kunz-lg"/>
</dbReference>
<proteinExistence type="inferred from homology"/>
<feature type="signal peptide" evidence="5">
    <location>
        <begin position="1"/>
        <end position="26"/>
    </location>
</feature>
<comment type="similarity">
    <text evidence="1">Belongs to the protease inhibitor I3 (leguminous Kunitz-type inhibitor) family.</text>
</comment>
<reference evidence="6" key="1">
    <citation type="submission" date="2023-10" db="EMBL/GenBank/DDBJ databases">
        <title>Chromosome-level genome of the transformable northern wattle, Acacia crassicarpa.</title>
        <authorList>
            <person name="Massaro I."/>
            <person name="Sinha N.R."/>
            <person name="Poethig S."/>
            <person name="Leichty A.R."/>
        </authorList>
    </citation>
    <scope>NUCLEOTIDE SEQUENCE</scope>
    <source>
        <strain evidence="6">Acra3RX</strain>
        <tissue evidence="6">Leaf</tissue>
    </source>
</reference>
<dbReference type="SUPFAM" id="SSF50386">
    <property type="entry name" value="STI-like"/>
    <property type="match status" value="1"/>
</dbReference>
<evidence type="ECO:0000256" key="1">
    <source>
        <dbReference type="ARBA" id="ARBA00005440"/>
    </source>
</evidence>
<protein>
    <submittedName>
        <fullName evidence="6">Uncharacterized protein</fullName>
    </submittedName>
</protein>
<keyword evidence="4" id="KW-1015">Disulfide bond</keyword>
<organism evidence="6 7">
    <name type="scientific">Acacia crassicarpa</name>
    <name type="common">northern wattle</name>
    <dbReference type="NCBI Taxonomy" id="499986"/>
    <lineage>
        <taxon>Eukaryota</taxon>
        <taxon>Viridiplantae</taxon>
        <taxon>Streptophyta</taxon>
        <taxon>Embryophyta</taxon>
        <taxon>Tracheophyta</taxon>
        <taxon>Spermatophyta</taxon>
        <taxon>Magnoliopsida</taxon>
        <taxon>eudicotyledons</taxon>
        <taxon>Gunneridae</taxon>
        <taxon>Pentapetalae</taxon>
        <taxon>rosids</taxon>
        <taxon>fabids</taxon>
        <taxon>Fabales</taxon>
        <taxon>Fabaceae</taxon>
        <taxon>Caesalpinioideae</taxon>
        <taxon>mimosoid clade</taxon>
        <taxon>Acacieae</taxon>
        <taxon>Acacia</taxon>
    </lineage>
</organism>
<name>A0AAE1N003_9FABA</name>
<gene>
    <name evidence="6" type="ORF">QN277_012181</name>
</gene>
<evidence type="ECO:0000313" key="7">
    <source>
        <dbReference type="Proteomes" id="UP001293593"/>
    </source>
</evidence>